<feature type="transmembrane region" description="Helical" evidence="1">
    <location>
        <begin position="60"/>
        <end position="83"/>
    </location>
</feature>
<dbReference type="EMBL" id="JAFLWD010000006">
    <property type="protein sequence ID" value="MBO0439139.1"/>
    <property type="molecule type" value="Genomic_DNA"/>
</dbReference>
<proteinExistence type="predicted"/>
<reference evidence="2 3" key="1">
    <citation type="submission" date="2021-03" db="EMBL/GenBank/DDBJ databases">
        <title>Enterococcal diversity collection.</title>
        <authorList>
            <person name="Gilmore M.S."/>
            <person name="Schwartzman J."/>
            <person name="Van Tyne D."/>
            <person name="Martin M."/>
            <person name="Earl A.M."/>
            <person name="Manson A.L."/>
            <person name="Straub T."/>
            <person name="Salamzade R."/>
            <person name="Saavedra J."/>
            <person name="Lebreton F."/>
            <person name="Prichula J."/>
            <person name="Schaufler K."/>
            <person name="Gaca A."/>
            <person name="Sgardioli B."/>
            <person name="Wagenaar J."/>
            <person name="Strong T."/>
        </authorList>
    </citation>
    <scope>NUCLEOTIDE SEQUENCE [LARGE SCALE GENOMIC DNA]</scope>
    <source>
        <strain evidence="2 3">DIV0869a</strain>
    </source>
</reference>
<keyword evidence="1" id="KW-0812">Transmembrane</keyword>
<accession>A0ABS3GVX4</accession>
<gene>
    <name evidence="2" type="ORF">JZO69_02045</name>
</gene>
<comment type="caution">
    <text evidence="2">The sequence shown here is derived from an EMBL/GenBank/DDBJ whole genome shotgun (WGS) entry which is preliminary data.</text>
</comment>
<evidence type="ECO:0000313" key="2">
    <source>
        <dbReference type="EMBL" id="MBO0439139.1"/>
    </source>
</evidence>
<keyword evidence="1" id="KW-1133">Transmembrane helix</keyword>
<name>A0ABS3GVX4_9ENTE</name>
<keyword evidence="3" id="KW-1185">Reference proteome</keyword>
<keyword evidence="1" id="KW-0472">Membrane</keyword>
<feature type="transmembrane region" description="Helical" evidence="1">
    <location>
        <begin position="12"/>
        <end position="32"/>
    </location>
</feature>
<evidence type="ECO:0000256" key="1">
    <source>
        <dbReference type="SAM" id="Phobius"/>
    </source>
</evidence>
<feature type="transmembrane region" description="Helical" evidence="1">
    <location>
        <begin position="95"/>
        <end position="114"/>
    </location>
</feature>
<organism evidence="2 3">
    <name type="scientific">Candidatus Enterococcus ikei</name>
    <dbReference type="NCBI Taxonomy" id="2815326"/>
    <lineage>
        <taxon>Bacteria</taxon>
        <taxon>Bacillati</taxon>
        <taxon>Bacillota</taxon>
        <taxon>Bacilli</taxon>
        <taxon>Lactobacillales</taxon>
        <taxon>Enterococcaceae</taxon>
        <taxon>Enterococcus</taxon>
    </lineage>
</organism>
<protein>
    <submittedName>
        <fullName evidence="2">Uncharacterized protein</fullName>
    </submittedName>
</protein>
<sequence>MEKIKKNKKYYLMELLIIISYVLYLMFFSYFYKEAVFYVDDRASMTIQVLFFTTFYLKEILISVFAAFLLVTMQLLFLVHLYSLMKNNPKVKSDFKWLFIVSIFTFCSYSLGLLLTKIGIFFLITFIFSVAVAYATYVIVKLSKEKELMIQEENILEVDGPFNTENEARHRFADFSEHWAGSEPLSYMIECENSEEYYLSIYIDIDQQDEEHNNGEKTTE</sequence>
<dbReference type="RefSeq" id="WP_207111247.1">
    <property type="nucleotide sequence ID" value="NZ_JAFLWD010000006.1"/>
</dbReference>
<feature type="transmembrane region" description="Helical" evidence="1">
    <location>
        <begin position="120"/>
        <end position="140"/>
    </location>
</feature>
<dbReference type="Proteomes" id="UP000664632">
    <property type="component" value="Unassembled WGS sequence"/>
</dbReference>
<evidence type="ECO:0000313" key="3">
    <source>
        <dbReference type="Proteomes" id="UP000664632"/>
    </source>
</evidence>